<organism evidence="10 12">
    <name type="scientific">Streptococcus equi subsp. zooepidemicus</name>
    <dbReference type="NCBI Taxonomy" id="40041"/>
    <lineage>
        <taxon>Bacteria</taxon>
        <taxon>Bacillati</taxon>
        <taxon>Bacillota</taxon>
        <taxon>Bacilli</taxon>
        <taxon>Lactobacillales</taxon>
        <taxon>Streptococcaceae</taxon>
        <taxon>Streptococcus</taxon>
    </lineage>
</organism>
<keyword evidence="4 7" id="KW-0812">Transmembrane</keyword>
<protein>
    <submittedName>
        <fullName evidence="10">Binding-protein-dependent transport system membrane protein</fullName>
    </submittedName>
</protein>
<dbReference type="PROSITE" id="PS50928">
    <property type="entry name" value="ABC_TM1"/>
    <property type="match status" value="1"/>
</dbReference>
<dbReference type="InterPro" id="IPR000515">
    <property type="entry name" value="MetI-like"/>
</dbReference>
<feature type="transmembrane region" description="Helical" evidence="7">
    <location>
        <begin position="69"/>
        <end position="93"/>
    </location>
</feature>
<dbReference type="InterPro" id="IPR035906">
    <property type="entry name" value="MetI-like_sf"/>
</dbReference>
<evidence type="ECO:0000256" key="3">
    <source>
        <dbReference type="ARBA" id="ARBA00022475"/>
    </source>
</evidence>
<proteinExistence type="inferred from homology"/>
<keyword evidence="6 7" id="KW-0472">Membrane</keyword>
<comment type="similarity">
    <text evidence="7">Belongs to the binding-protein-dependent transport system permease family.</text>
</comment>
<dbReference type="InterPro" id="IPR025966">
    <property type="entry name" value="OppC_N"/>
</dbReference>
<dbReference type="AlphaFoldDB" id="A0A2X3U9X7"/>
<feature type="transmembrane region" description="Helical" evidence="7">
    <location>
        <begin position="231"/>
        <end position="254"/>
    </location>
</feature>
<feature type="transmembrane region" description="Helical" evidence="7">
    <location>
        <begin position="127"/>
        <end position="144"/>
    </location>
</feature>
<feature type="transmembrane region" description="Helical" evidence="7">
    <location>
        <begin position="6"/>
        <end position="26"/>
    </location>
</feature>
<dbReference type="Proteomes" id="UP000255476">
    <property type="component" value="Unassembled WGS sequence"/>
</dbReference>
<gene>
    <name evidence="10" type="primary">ddpC</name>
    <name evidence="10" type="ORF">NCTC6180_00268</name>
    <name evidence="9" type="ORF">NCTC7023_01142</name>
</gene>
<dbReference type="Proteomes" id="UP000269903">
    <property type="component" value="Chromosome"/>
</dbReference>
<reference evidence="9 11" key="1">
    <citation type="submission" date="2018-06" db="EMBL/GenBank/DDBJ databases">
        <authorList>
            <consortium name="Pathogen Informatics"/>
            <person name="Doyle S."/>
        </authorList>
    </citation>
    <scope>NUCLEOTIDE SEQUENCE [LARGE SCALE GENOMIC DNA]</scope>
    <source>
        <strain evidence="9 11">NCTC7023</strain>
    </source>
</reference>
<evidence type="ECO:0000256" key="1">
    <source>
        <dbReference type="ARBA" id="ARBA00004651"/>
    </source>
</evidence>
<feature type="transmembrane region" description="Helical" evidence="7">
    <location>
        <begin position="99"/>
        <end position="120"/>
    </location>
</feature>
<evidence type="ECO:0000313" key="11">
    <source>
        <dbReference type="Proteomes" id="UP000255476"/>
    </source>
</evidence>
<dbReference type="RefSeq" id="WP_111678278.1">
    <property type="nucleotide sequence ID" value="NZ_CP065056.1"/>
</dbReference>
<name>A0A2X3U9X7_STRSZ</name>
<evidence type="ECO:0000313" key="9">
    <source>
        <dbReference type="EMBL" id="SUO81791.1"/>
    </source>
</evidence>
<dbReference type="Pfam" id="PF00528">
    <property type="entry name" value="BPD_transp_1"/>
    <property type="match status" value="1"/>
</dbReference>
<dbReference type="EMBL" id="LR134317">
    <property type="protein sequence ID" value="VEF05301.1"/>
    <property type="molecule type" value="Genomic_DNA"/>
</dbReference>
<evidence type="ECO:0000256" key="5">
    <source>
        <dbReference type="ARBA" id="ARBA00022989"/>
    </source>
</evidence>
<dbReference type="EMBL" id="UHHT01000001">
    <property type="protein sequence ID" value="SUO81791.1"/>
    <property type="molecule type" value="Genomic_DNA"/>
</dbReference>
<evidence type="ECO:0000256" key="2">
    <source>
        <dbReference type="ARBA" id="ARBA00022448"/>
    </source>
</evidence>
<feature type="transmembrane region" description="Helical" evidence="7">
    <location>
        <begin position="186"/>
        <end position="211"/>
    </location>
</feature>
<accession>A0A2X3U9X7</accession>
<keyword evidence="5 7" id="KW-1133">Transmembrane helix</keyword>
<dbReference type="SUPFAM" id="SSF161098">
    <property type="entry name" value="MetI-like"/>
    <property type="match status" value="1"/>
</dbReference>
<dbReference type="CDD" id="cd06261">
    <property type="entry name" value="TM_PBP2"/>
    <property type="match status" value="1"/>
</dbReference>
<dbReference type="Gene3D" id="1.10.3720.10">
    <property type="entry name" value="MetI-like"/>
    <property type="match status" value="1"/>
</dbReference>
<dbReference type="GO" id="GO:0005886">
    <property type="term" value="C:plasma membrane"/>
    <property type="evidence" value="ECO:0007669"/>
    <property type="project" value="UniProtKB-SubCell"/>
</dbReference>
<dbReference type="InterPro" id="IPR050366">
    <property type="entry name" value="BP-dependent_transpt_permease"/>
</dbReference>
<dbReference type="GO" id="GO:0055085">
    <property type="term" value="P:transmembrane transport"/>
    <property type="evidence" value="ECO:0007669"/>
    <property type="project" value="InterPro"/>
</dbReference>
<evidence type="ECO:0000256" key="6">
    <source>
        <dbReference type="ARBA" id="ARBA00023136"/>
    </source>
</evidence>
<dbReference type="Pfam" id="PF12911">
    <property type="entry name" value="OppC_N"/>
    <property type="match status" value="1"/>
</dbReference>
<sequence length="268" mass="29567">MPKYVIGSAVMLLLLFICVLFAPYLAPFDPHAVDVASKLMPPSQQHLLGTDQLGRDVLSRLLYGARYSLLLAVTISLLELSIGAVVGLVVGWYQGRLEAAFLWLADVVSAFPSFLLSLATMGILGKGIGNMILAIVLVEWLYYARLMVTMVKSAKAEPYVISAQTMGLSVWHILKKHILPFVYRPIVVLALMNIGNIILMISSFSFLGIGVQPNVTEWGMMLHDARSYFRTALWLMMSPGLAILVTVLAFNSLGDYADTKGWRKTWNG</sequence>
<evidence type="ECO:0000313" key="12">
    <source>
        <dbReference type="Proteomes" id="UP000269903"/>
    </source>
</evidence>
<keyword evidence="2 7" id="KW-0813">Transport</keyword>
<evidence type="ECO:0000256" key="4">
    <source>
        <dbReference type="ARBA" id="ARBA00022692"/>
    </source>
</evidence>
<reference evidence="10 12" key="2">
    <citation type="submission" date="2018-12" db="EMBL/GenBank/DDBJ databases">
        <authorList>
            <consortium name="Pathogen Informatics"/>
        </authorList>
    </citation>
    <scope>NUCLEOTIDE SEQUENCE [LARGE SCALE GENOMIC DNA]</scope>
    <source>
        <strain evidence="10 12">NCTC6180</strain>
    </source>
</reference>
<keyword evidence="3" id="KW-1003">Cell membrane</keyword>
<evidence type="ECO:0000313" key="10">
    <source>
        <dbReference type="EMBL" id="VEF05301.1"/>
    </source>
</evidence>
<dbReference type="PANTHER" id="PTHR43386:SF1">
    <property type="entry name" value="D,D-DIPEPTIDE TRANSPORT SYSTEM PERMEASE PROTEIN DDPC-RELATED"/>
    <property type="match status" value="1"/>
</dbReference>
<evidence type="ECO:0000259" key="8">
    <source>
        <dbReference type="PROSITE" id="PS50928"/>
    </source>
</evidence>
<dbReference type="PANTHER" id="PTHR43386">
    <property type="entry name" value="OLIGOPEPTIDE TRANSPORT SYSTEM PERMEASE PROTEIN APPC"/>
    <property type="match status" value="1"/>
</dbReference>
<comment type="subcellular location">
    <subcellularLocation>
        <location evidence="1 7">Cell membrane</location>
        <topology evidence="1 7">Multi-pass membrane protein</topology>
    </subcellularLocation>
</comment>
<evidence type="ECO:0000256" key="7">
    <source>
        <dbReference type="RuleBase" id="RU363032"/>
    </source>
</evidence>
<feature type="domain" description="ABC transmembrane type-1" evidence="8">
    <location>
        <begin position="65"/>
        <end position="254"/>
    </location>
</feature>